<evidence type="ECO:0000313" key="4">
    <source>
        <dbReference type="EMBL" id="GAB1218812.1"/>
    </source>
</evidence>
<reference evidence="4 5" key="1">
    <citation type="journal article" date="2019" name="PLoS Negl. Trop. Dis.">
        <title>Whole genome sequencing of Entamoeba nuttalli reveals mammalian host-related molecular signatures and a novel octapeptide-repeat surface protein.</title>
        <authorList>
            <person name="Tanaka M."/>
            <person name="Makiuchi T."/>
            <person name="Komiyama T."/>
            <person name="Shiina T."/>
            <person name="Osaki K."/>
            <person name="Tachibana H."/>
        </authorList>
    </citation>
    <scope>NUCLEOTIDE SEQUENCE [LARGE SCALE GENOMIC DNA]</scope>
    <source>
        <strain evidence="4 5">P19-061405</strain>
    </source>
</reference>
<dbReference type="SUPFAM" id="SSF48350">
    <property type="entry name" value="GTPase activation domain, GAP"/>
    <property type="match status" value="1"/>
</dbReference>
<dbReference type="Proteomes" id="UP001628156">
    <property type="component" value="Unassembled WGS sequence"/>
</dbReference>
<dbReference type="PANTHER" id="PTHR10194">
    <property type="entry name" value="RAS GTPASE-ACTIVATING PROTEINS"/>
    <property type="match status" value="1"/>
</dbReference>
<dbReference type="InterPro" id="IPR039360">
    <property type="entry name" value="Ras_GTPase"/>
</dbReference>
<gene>
    <name evidence="4" type="ORF">ENUP19_0004G0041</name>
</gene>
<dbReference type="InterPro" id="IPR001936">
    <property type="entry name" value="RasGAP_dom"/>
</dbReference>
<accession>A0ABQ0D7I2</accession>
<feature type="compositionally biased region" description="Low complexity" evidence="2">
    <location>
        <begin position="377"/>
        <end position="393"/>
    </location>
</feature>
<name>A0ABQ0D7I2_9EUKA</name>
<dbReference type="SMART" id="SM00323">
    <property type="entry name" value="RasGAP"/>
    <property type="match status" value="1"/>
</dbReference>
<feature type="region of interest" description="Disordered" evidence="2">
    <location>
        <begin position="375"/>
        <end position="405"/>
    </location>
</feature>
<dbReference type="Gene3D" id="1.10.506.10">
    <property type="entry name" value="GTPase Activation - p120gap, domain 1"/>
    <property type="match status" value="1"/>
</dbReference>
<dbReference type="InterPro" id="IPR008936">
    <property type="entry name" value="Rho_GTPase_activation_prot"/>
</dbReference>
<proteinExistence type="predicted"/>
<dbReference type="Pfam" id="PF00616">
    <property type="entry name" value="RasGAP"/>
    <property type="match status" value="1"/>
</dbReference>
<comment type="caution">
    <text evidence="4">The sequence shown here is derived from an EMBL/GenBank/DDBJ whole genome shotgun (WGS) entry which is preliminary data.</text>
</comment>
<feature type="domain" description="Ras-GAP" evidence="3">
    <location>
        <begin position="35"/>
        <end position="232"/>
    </location>
</feature>
<organism evidence="4 5">
    <name type="scientific">Entamoeba nuttalli</name>
    <dbReference type="NCBI Taxonomy" id="412467"/>
    <lineage>
        <taxon>Eukaryota</taxon>
        <taxon>Amoebozoa</taxon>
        <taxon>Evosea</taxon>
        <taxon>Archamoebae</taxon>
        <taxon>Mastigamoebida</taxon>
        <taxon>Entamoebidae</taxon>
        <taxon>Entamoeba</taxon>
    </lineage>
</organism>
<protein>
    <recommendedName>
        <fullName evidence="3">Ras-GAP domain-containing protein</fullName>
    </recommendedName>
</protein>
<evidence type="ECO:0000256" key="1">
    <source>
        <dbReference type="ARBA" id="ARBA00022468"/>
    </source>
</evidence>
<dbReference type="CDD" id="cd04519">
    <property type="entry name" value="RasGAP"/>
    <property type="match status" value="1"/>
</dbReference>
<evidence type="ECO:0000259" key="3">
    <source>
        <dbReference type="PROSITE" id="PS50018"/>
    </source>
</evidence>
<keyword evidence="5" id="KW-1185">Reference proteome</keyword>
<evidence type="ECO:0000313" key="5">
    <source>
        <dbReference type="Proteomes" id="UP001628156"/>
    </source>
</evidence>
<sequence>MTEVPCISELFFQHEPTPLLLTYCKIMIKGCDLVESRVHCKLLIRYATGYGLLREVLSSLGKLEIQNTPPSSFIFRGNSAFTRLFFYYIESSCTKYLNKVISTLVDEMMTNPRFYFDSVDPTQAENENLVFESLDSVTEIMDELGKLIISNLDLIPPQVFGIIKELLNEVQKKDPENTEQVIITFKTIFFLRFLFPALNSAEKYVSIQLRLELSQIIDQVRSIVKFGQLVVNGKHSPDELTKYVLQACGGFSKTVDSLFKTVIRYNEIKSKECLGIDYNTQLSVTKELLSYIKPFLKDFQTELESNGYADIFNRIFYCSKNTKHDCLEVTSLLLTTKKMHHFMMSRLSQLQHENEFYLKKIVEMKRINKRLKNTLESSCPSSPLQTTPSLPNPDNRRSVDIPSTKSILLFQ</sequence>
<keyword evidence="1" id="KW-0343">GTPase activation</keyword>
<evidence type="ECO:0000256" key="2">
    <source>
        <dbReference type="SAM" id="MobiDB-lite"/>
    </source>
</evidence>
<dbReference type="PROSITE" id="PS50018">
    <property type="entry name" value="RAS_GTPASE_ACTIV_2"/>
    <property type="match status" value="1"/>
</dbReference>
<dbReference type="EMBL" id="BAAFRS010000004">
    <property type="protein sequence ID" value="GAB1218812.1"/>
    <property type="molecule type" value="Genomic_DNA"/>
</dbReference>
<dbReference type="PANTHER" id="PTHR10194:SF151">
    <property type="entry name" value="NEUROFIBROMIN-A"/>
    <property type="match status" value="1"/>
</dbReference>